<protein>
    <submittedName>
        <fullName evidence="1">B3 domain-containing protein</fullName>
    </submittedName>
</protein>
<comment type="caution">
    <text evidence="1">The sequence shown here is derived from an EMBL/GenBank/DDBJ whole genome shotgun (WGS) entry which is preliminary data.</text>
</comment>
<organism evidence="1 2">
    <name type="scientific">Trifolium medium</name>
    <dbReference type="NCBI Taxonomy" id="97028"/>
    <lineage>
        <taxon>Eukaryota</taxon>
        <taxon>Viridiplantae</taxon>
        <taxon>Streptophyta</taxon>
        <taxon>Embryophyta</taxon>
        <taxon>Tracheophyta</taxon>
        <taxon>Spermatophyta</taxon>
        <taxon>Magnoliopsida</taxon>
        <taxon>eudicotyledons</taxon>
        <taxon>Gunneridae</taxon>
        <taxon>Pentapetalae</taxon>
        <taxon>rosids</taxon>
        <taxon>fabids</taxon>
        <taxon>Fabales</taxon>
        <taxon>Fabaceae</taxon>
        <taxon>Papilionoideae</taxon>
        <taxon>50 kb inversion clade</taxon>
        <taxon>NPAAA clade</taxon>
        <taxon>Hologalegina</taxon>
        <taxon>IRL clade</taxon>
        <taxon>Trifolieae</taxon>
        <taxon>Trifolium</taxon>
    </lineage>
</organism>
<evidence type="ECO:0000313" key="1">
    <source>
        <dbReference type="EMBL" id="MCI50209.1"/>
    </source>
</evidence>
<accession>A0A392SNF9</accession>
<feature type="non-terminal residue" evidence="1">
    <location>
        <position position="54"/>
    </location>
</feature>
<dbReference type="Proteomes" id="UP000265520">
    <property type="component" value="Unassembled WGS sequence"/>
</dbReference>
<sequence>MNMNVDDQWEIKKVLEGSDCGRLSRLLLNKDMANAFVIPVLMGGAEAAKQKEGV</sequence>
<name>A0A392SNF9_9FABA</name>
<keyword evidence="2" id="KW-1185">Reference proteome</keyword>
<dbReference type="AlphaFoldDB" id="A0A392SNF9"/>
<proteinExistence type="predicted"/>
<reference evidence="1 2" key="1">
    <citation type="journal article" date="2018" name="Front. Plant Sci.">
        <title>Red Clover (Trifolium pratense) and Zigzag Clover (T. medium) - A Picture of Genomic Similarities and Differences.</title>
        <authorList>
            <person name="Dluhosova J."/>
            <person name="Istvanek J."/>
            <person name="Nedelnik J."/>
            <person name="Repkova J."/>
        </authorList>
    </citation>
    <scope>NUCLEOTIDE SEQUENCE [LARGE SCALE GENOMIC DNA]</scope>
    <source>
        <strain evidence="2">cv. 10/8</strain>
        <tissue evidence="1">Leaf</tissue>
    </source>
</reference>
<dbReference type="EMBL" id="LXQA010413068">
    <property type="protein sequence ID" value="MCI50209.1"/>
    <property type="molecule type" value="Genomic_DNA"/>
</dbReference>
<evidence type="ECO:0000313" key="2">
    <source>
        <dbReference type="Proteomes" id="UP000265520"/>
    </source>
</evidence>